<dbReference type="EMBL" id="NDIQ01000001">
    <property type="protein sequence ID" value="PRT53390.1"/>
    <property type="molecule type" value="Genomic_DNA"/>
</dbReference>
<dbReference type="Proteomes" id="UP000238350">
    <property type="component" value="Unassembled WGS sequence"/>
</dbReference>
<keyword evidence="3" id="KW-1185">Reference proteome</keyword>
<feature type="region of interest" description="Disordered" evidence="1">
    <location>
        <begin position="58"/>
        <end position="89"/>
    </location>
</feature>
<feature type="region of interest" description="Disordered" evidence="1">
    <location>
        <begin position="433"/>
        <end position="457"/>
    </location>
</feature>
<reference evidence="2 3" key="1">
    <citation type="submission" date="2017-04" db="EMBL/GenBank/DDBJ databases">
        <title>Genome sequencing of [Candida] sorbophila.</title>
        <authorList>
            <person name="Ahn J.O."/>
        </authorList>
    </citation>
    <scope>NUCLEOTIDE SEQUENCE [LARGE SCALE GENOMIC DNA]</scope>
    <source>
        <strain evidence="2 3">DS02</strain>
    </source>
</reference>
<proteinExistence type="predicted"/>
<dbReference type="AlphaFoldDB" id="A0A2T0FEJ8"/>
<organism evidence="2 3">
    <name type="scientific">Wickerhamiella sorbophila</name>
    <dbReference type="NCBI Taxonomy" id="45607"/>
    <lineage>
        <taxon>Eukaryota</taxon>
        <taxon>Fungi</taxon>
        <taxon>Dikarya</taxon>
        <taxon>Ascomycota</taxon>
        <taxon>Saccharomycotina</taxon>
        <taxon>Dipodascomycetes</taxon>
        <taxon>Dipodascales</taxon>
        <taxon>Trichomonascaceae</taxon>
        <taxon>Wickerhamiella</taxon>
    </lineage>
</organism>
<evidence type="ECO:0000256" key="1">
    <source>
        <dbReference type="SAM" id="MobiDB-lite"/>
    </source>
</evidence>
<comment type="caution">
    <text evidence="2">The sequence shown here is derived from an EMBL/GenBank/DDBJ whole genome shotgun (WGS) entry which is preliminary data.</text>
</comment>
<accession>A0A2T0FEJ8</accession>
<evidence type="ECO:0000313" key="2">
    <source>
        <dbReference type="EMBL" id="PRT53390.1"/>
    </source>
</evidence>
<dbReference type="RefSeq" id="XP_024663336.1">
    <property type="nucleotide sequence ID" value="XM_024807568.1"/>
</dbReference>
<name>A0A2T0FEJ8_9ASCO</name>
<evidence type="ECO:0000313" key="3">
    <source>
        <dbReference type="Proteomes" id="UP000238350"/>
    </source>
</evidence>
<sequence>MLRTITNELANEGAQQTKSQLVIPLGRYEAPTPPLDVAKSRASPFEALPFAQATTTPELPLFSPSLDEPLGSYEPLSSPQETPELSPPQIRVPQKPAILRDDTSCVVDETLASFESFTSQLSLEIDEELHGVVHSVLQKLPRAIDALKANDDIYWFRDYHGTLISVHEKWYDSEDHQGVSATWVLLLVLPLLNVVCSKPIIQGICSIAMNDLLSTMRGLSVGLSDDTTLVEQMLGGSCWSLLVNLMGRNQADIPYQAFRTAKLIVYNAPICEDVLAKGTGLGLGAAESQNADMRLYWYRIDLIEIIVTKIENIQGNASDHITVYLMRYAHQLEQAKSQERDVVLLRQIEDILTTIKSIISATAAVSPIVKRGRYYATLASYPAIGEPRIRVVSHSNSSGSQVVDEFDRLFPSGIDSSGACEIDSSLFRPPSATPRYATLPEGPTSLSPDADTQDPPKVHSWLRSWRSRRQLKPDVNSVEHRNRLRTWFSDHFKRIMRPFSASPASCVSSEIDTTLDVEIPNWRLRSWHSAYEPGGLLRPKL</sequence>
<dbReference type="GeneID" id="36514759"/>
<gene>
    <name evidence="2" type="ORF">B9G98_01010</name>
</gene>
<protein>
    <submittedName>
        <fullName evidence="2">Uncharacterized protein</fullName>
    </submittedName>
</protein>